<reference evidence="2" key="1">
    <citation type="submission" date="2016-10" db="EMBL/GenBank/DDBJ databases">
        <authorList>
            <person name="Varghese N."/>
            <person name="Submissions S."/>
        </authorList>
    </citation>
    <scope>NUCLEOTIDE SEQUENCE [LARGE SCALE GENOMIC DNA]</scope>
    <source>
        <strain evidence="2">CGMCC 1.6992</strain>
    </source>
</reference>
<gene>
    <name evidence="1" type="ORF">SAMN04488243_1871</name>
</gene>
<dbReference type="AlphaFoldDB" id="A0A1G7LYV9"/>
<dbReference type="Proteomes" id="UP000199446">
    <property type="component" value="Unassembled WGS sequence"/>
</dbReference>
<organism evidence="1 2">
    <name type="scientific">Thermus arciformis</name>
    <dbReference type="NCBI Taxonomy" id="482827"/>
    <lineage>
        <taxon>Bacteria</taxon>
        <taxon>Thermotogati</taxon>
        <taxon>Deinococcota</taxon>
        <taxon>Deinococci</taxon>
        <taxon>Thermales</taxon>
        <taxon>Thermaceae</taxon>
        <taxon>Thermus</taxon>
    </lineage>
</organism>
<protein>
    <submittedName>
        <fullName evidence="1">Uncharacterized protein</fullName>
    </submittedName>
</protein>
<proteinExistence type="predicted"/>
<dbReference type="EMBL" id="FNBC01000087">
    <property type="protein sequence ID" value="SDF54677.1"/>
    <property type="molecule type" value="Genomic_DNA"/>
</dbReference>
<evidence type="ECO:0000313" key="2">
    <source>
        <dbReference type="Proteomes" id="UP000199446"/>
    </source>
</evidence>
<sequence length="175" mass="19220">MWLPVLGIGLALAQTAQAPDPTQYGFPQVVASVILNPWDYLRLGLGPLVLTVPDKAFGQDPVRLELLVGDPAYWQAYAPKGEKVVYAFALRVTDLKTGERVLRFARPLHLSFYSEEIGEKAGYYDVVLANPPQVSPNPVKPAIRVYPLRSRHQVGWLSHPLAGATVGWLITVPAP</sequence>
<accession>A0A1G7LYV9</accession>
<name>A0A1G7LYV9_9DEIN</name>
<evidence type="ECO:0000313" key="1">
    <source>
        <dbReference type="EMBL" id="SDF54677.1"/>
    </source>
</evidence>
<keyword evidence="2" id="KW-1185">Reference proteome</keyword>